<dbReference type="OrthoDB" id="2964978at2"/>
<gene>
    <name evidence="1" type="ORF">SAMN05421503_0130</name>
</gene>
<evidence type="ECO:0000313" key="1">
    <source>
        <dbReference type="EMBL" id="SNZ02522.1"/>
    </source>
</evidence>
<dbReference type="AlphaFoldDB" id="A0A285MZA0"/>
<name>A0A285MZA0_9BACI</name>
<organism evidence="1 2">
    <name type="scientific">Terribacillus aidingensis</name>
    <dbReference type="NCBI Taxonomy" id="586416"/>
    <lineage>
        <taxon>Bacteria</taxon>
        <taxon>Bacillati</taxon>
        <taxon>Bacillota</taxon>
        <taxon>Bacilli</taxon>
        <taxon>Bacillales</taxon>
        <taxon>Bacillaceae</taxon>
        <taxon>Terribacillus</taxon>
    </lineage>
</organism>
<accession>A0A285MZA0</accession>
<keyword evidence="2" id="KW-1185">Reference proteome</keyword>
<reference evidence="2" key="1">
    <citation type="submission" date="2017-09" db="EMBL/GenBank/DDBJ databases">
        <authorList>
            <person name="Varghese N."/>
            <person name="Submissions S."/>
        </authorList>
    </citation>
    <scope>NUCLEOTIDE SEQUENCE [LARGE SCALE GENOMIC DNA]</scope>
    <source>
        <strain evidence="2">CGMCC 1.8913</strain>
    </source>
</reference>
<protein>
    <submittedName>
        <fullName evidence="1">Uncharacterized protein</fullName>
    </submittedName>
</protein>
<dbReference type="EMBL" id="OBEK01000001">
    <property type="protein sequence ID" value="SNZ02522.1"/>
    <property type="molecule type" value="Genomic_DNA"/>
</dbReference>
<dbReference type="STRING" id="586416.GZ22_12265"/>
<sequence length="171" mass="19720">MFDPTVFDNLKVAFENQLYDLDNLDNEINIVSRYDRVEMASLSREFRLGFTMQDNADVTAEICLEASLKDLADEILEAPDTQPGCTLRVFFTMTVEDPQAECPVIESILNQIWTPPSRPKQTLQYEYNKQQAHYQNTAEVHFDRKINENQMEDLPSLIDHILDSLEALATE</sequence>
<evidence type="ECO:0000313" key="2">
    <source>
        <dbReference type="Proteomes" id="UP000219356"/>
    </source>
</evidence>
<proteinExistence type="predicted"/>
<dbReference type="Proteomes" id="UP000219356">
    <property type="component" value="Unassembled WGS sequence"/>
</dbReference>